<keyword evidence="3" id="KW-1185">Reference proteome</keyword>
<comment type="caution">
    <text evidence="2">The sequence shown here is derived from an EMBL/GenBank/DDBJ whole genome shotgun (WGS) entry which is preliminary data.</text>
</comment>
<feature type="transmembrane region" description="Helical" evidence="1">
    <location>
        <begin position="291"/>
        <end position="311"/>
    </location>
</feature>
<evidence type="ECO:0008006" key="4">
    <source>
        <dbReference type="Google" id="ProtNLM"/>
    </source>
</evidence>
<keyword evidence="1" id="KW-1133">Transmembrane helix</keyword>
<keyword evidence="1" id="KW-0812">Transmembrane</keyword>
<feature type="transmembrane region" description="Helical" evidence="1">
    <location>
        <begin position="107"/>
        <end position="127"/>
    </location>
</feature>
<protein>
    <recommendedName>
        <fullName evidence="4">Transmembrane protein</fullName>
    </recommendedName>
</protein>
<feature type="transmembrane region" description="Helical" evidence="1">
    <location>
        <begin position="201"/>
        <end position="222"/>
    </location>
</feature>
<accession>A0A1W0A1V0</accession>
<dbReference type="EMBL" id="JNBS01000654">
    <property type="protein sequence ID" value="OQS04235.1"/>
    <property type="molecule type" value="Genomic_DNA"/>
</dbReference>
<reference evidence="2 3" key="1">
    <citation type="journal article" date="2014" name="Genome Biol. Evol.">
        <title>The secreted proteins of Achlya hypogyna and Thraustotheca clavata identify the ancestral oomycete secretome and reveal gene acquisitions by horizontal gene transfer.</title>
        <authorList>
            <person name="Misner I."/>
            <person name="Blouin N."/>
            <person name="Leonard G."/>
            <person name="Richards T.A."/>
            <person name="Lane C.E."/>
        </authorList>
    </citation>
    <scope>NUCLEOTIDE SEQUENCE [LARGE SCALE GENOMIC DNA]</scope>
    <source>
        <strain evidence="2 3">ATCC 34112</strain>
    </source>
</reference>
<name>A0A1W0A1V0_9STRA</name>
<keyword evidence="1" id="KW-0472">Membrane</keyword>
<proteinExistence type="predicted"/>
<dbReference type="Proteomes" id="UP000243217">
    <property type="component" value="Unassembled WGS sequence"/>
</dbReference>
<evidence type="ECO:0000313" key="2">
    <source>
        <dbReference type="EMBL" id="OQS04235.1"/>
    </source>
</evidence>
<evidence type="ECO:0000256" key="1">
    <source>
        <dbReference type="SAM" id="Phobius"/>
    </source>
</evidence>
<dbReference type="AlphaFoldDB" id="A0A1W0A1V0"/>
<feature type="transmembrane region" description="Helical" evidence="1">
    <location>
        <begin position="153"/>
        <end position="177"/>
    </location>
</feature>
<sequence length="428" mass="48429">MTMAPGVAYFFGPAFDVTSHLVSFEVNASEKTILSKMPFAQYYSKHARQMALAFGTQQINASDFSVMTKSLFFRFPLAYTSTWANDTATNSPYQVLVLMQLANFPPAFVIFKLIYRISMTISILYIMRRDYYCHFAHLKYNLQCHGMGNSSSVLFIVVGDPSSIVLLNPYISLAFYIDFLLSLDYMCRAIIRISQIDDKSVFILAALYLSRSLWFAYGALSITSFVLKKIRMIRFQPIDPSMLAVFVSLMSGPISYMQSRIVFFIEFYYILLNDVVNVPSDSIEVGVAGFLFMYMIIGVPVMYGLISPWLYNRQTIPTEIKHRILVGIATHSVRHLFNSKAVVLRGGSIYPLFASNQNLRRHLAMSQMGADCFVMYRQSDGATIRVRLTLINCIDMPIKQAKDPAAVGFVDPLSCSIYQGSRGSPWVQ</sequence>
<gene>
    <name evidence="2" type="ORF">THRCLA_20934</name>
</gene>
<organism evidence="2 3">
    <name type="scientific">Thraustotheca clavata</name>
    <dbReference type="NCBI Taxonomy" id="74557"/>
    <lineage>
        <taxon>Eukaryota</taxon>
        <taxon>Sar</taxon>
        <taxon>Stramenopiles</taxon>
        <taxon>Oomycota</taxon>
        <taxon>Saprolegniomycetes</taxon>
        <taxon>Saprolegniales</taxon>
        <taxon>Achlyaceae</taxon>
        <taxon>Thraustotheca</taxon>
    </lineage>
</organism>
<feature type="transmembrane region" description="Helical" evidence="1">
    <location>
        <begin position="243"/>
        <end position="271"/>
    </location>
</feature>
<evidence type="ECO:0000313" key="3">
    <source>
        <dbReference type="Proteomes" id="UP000243217"/>
    </source>
</evidence>
<dbReference type="OrthoDB" id="71470at2759"/>